<evidence type="ECO:0000256" key="2">
    <source>
        <dbReference type="SAM" id="SignalP"/>
    </source>
</evidence>
<dbReference type="EMBL" id="CP036290">
    <property type="protein sequence ID" value="QDU85553.1"/>
    <property type="molecule type" value="Genomic_DNA"/>
</dbReference>
<keyword evidence="2" id="KW-0732">Signal</keyword>
<dbReference type="Proteomes" id="UP000319342">
    <property type="component" value="Chromosome"/>
</dbReference>
<evidence type="ECO:0008006" key="5">
    <source>
        <dbReference type="Google" id="ProtNLM"/>
    </source>
</evidence>
<organism evidence="3 4">
    <name type="scientific">Rohdeia mirabilis</name>
    <dbReference type="NCBI Taxonomy" id="2528008"/>
    <lineage>
        <taxon>Bacteria</taxon>
        <taxon>Pseudomonadati</taxon>
        <taxon>Planctomycetota</taxon>
        <taxon>Planctomycetia</taxon>
        <taxon>Planctomycetia incertae sedis</taxon>
        <taxon>Rohdeia</taxon>
    </lineage>
</organism>
<dbReference type="AlphaFoldDB" id="A0A518D242"/>
<feature type="chain" id="PRO_5021931811" description="Lipoprotein" evidence="2">
    <location>
        <begin position="23"/>
        <end position="423"/>
    </location>
</feature>
<name>A0A518D242_9BACT</name>
<dbReference type="RefSeq" id="WP_145189111.1">
    <property type="nucleotide sequence ID" value="NZ_CP036290.1"/>
</dbReference>
<feature type="compositionally biased region" description="Polar residues" evidence="1">
    <location>
        <begin position="35"/>
        <end position="44"/>
    </location>
</feature>
<proteinExistence type="predicted"/>
<gene>
    <name evidence="3" type="ORF">Pla163_26850</name>
</gene>
<evidence type="ECO:0000256" key="1">
    <source>
        <dbReference type="SAM" id="MobiDB-lite"/>
    </source>
</evidence>
<keyword evidence="4" id="KW-1185">Reference proteome</keyword>
<evidence type="ECO:0000313" key="4">
    <source>
        <dbReference type="Proteomes" id="UP000319342"/>
    </source>
</evidence>
<reference evidence="3 4" key="1">
    <citation type="submission" date="2019-02" db="EMBL/GenBank/DDBJ databases">
        <title>Deep-cultivation of Planctomycetes and their phenomic and genomic characterization uncovers novel biology.</title>
        <authorList>
            <person name="Wiegand S."/>
            <person name="Jogler M."/>
            <person name="Boedeker C."/>
            <person name="Pinto D."/>
            <person name="Vollmers J."/>
            <person name="Rivas-Marin E."/>
            <person name="Kohn T."/>
            <person name="Peeters S.H."/>
            <person name="Heuer A."/>
            <person name="Rast P."/>
            <person name="Oberbeckmann S."/>
            <person name="Bunk B."/>
            <person name="Jeske O."/>
            <person name="Meyerdierks A."/>
            <person name="Storesund J.E."/>
            <person name="Kallscheuer N."/>
            <person name="Luecker S."/>
            <person name="Lage O.M."/>
            <person name="Pohl T."/>
            <person name="Merkel B.J."/>
            <person name="Hornburger P."/>
            <person name="Mueller R.-W."/>
            <person name="Bruemmer F."/>
            <person name="Labrenz M."/>
            <person name="Spormann A.M."/>
            <person name="Op den Camp H."/>
            <person name="Overmann J."/>
            <person name="Amann R."/>
            <person name="Jetten M.S.M."/>
            <person name="Mascher T."/>
            <person name="Medema M.H."/>
            <person name="Devos D.P."/>
            <person name="Kaster A.-K."/>
            <person name="Ovreas L."/>
            <person name="Rohde M."/>
            <person name="Galperin M.Y."/>
            <person name="Jogler C."/>
        </authorList>
    </citation>
    <scope>NUCLEOTIDE SEQUENCE [LARGE SCALE GENOMIC DNA]</scope>
    <source>
        <strain evidence="3 4">Pla163</strain>
    </source>
</reference>
<dbReference type="PROSITE" id="PS51257">
    <property type="entry name" value="PROKAR_LIPOPROTEIN"/>
    <property type="match status" value="1"/>
</dbReference>
<feature type="region of interest" description="Disordered" evidence="1">
    <location>
        <begin position="27"/>
        <end position="68"/>
    </location>
</feature>
<protein>
    <recommendedName>
        <fullName evidence="5">Lipoprotein</fullName>
    </recommendedName>
</protein>
<evidence type="ECO:0000313" key="3">
    <source>
        <dbReference type="EMBL" id="QDU85553.1"/>
    </source>
</evidence>
<accession>A0A518D242</accession>
<sequence length="423" mass="45825" precursor="true">MRRARVALLVALTALVCGCDDAPPPAPDGDVPFSLPSNPRTADTASDESALDGPIDSARAKSAPAAPAPVAGMRGLRVDGRIDVPERVDGTAAFALRTTRRWVFPDRSRTDVARPELGPAHRTRHQRFGDRLWFLDAGELEPVELTAAERTAVHARAALEHAAVDAAYRAALLWPDGFEWEDTGAGTWSAQIDDAIAGELDLRATPPAEDDRLEIDVLREDELLVHLVGFGRYEHPTRRLPASVSVTTEHDTYTETFERIDPRAFYLDALFAVEPPRTVDEDPGPSTTIYRIARVPERSWRRHAFDAPHTDLDLVLERADRLLATLDLALADGSDAVFELDDRARFTAVLVRLAPGRDAPAGFEAPRPGPALATDVDPHRSGALVEALETLGSASSPASTSPGPPYLLQLGDAWQVVLPLAAD</sequence>
<feature type="signal peptide" evidence="2">
    <location>
        <begin position="1"/>
        <end position="22"/>
    </location>
</feature>